<dbReference type="PROSITE" id="PS51998">
    <property type="entry name" value="DEK_C"/>
    <property type="match status" value="1"/>
</dbReference>
<organism evidence="3 4">
    <name type="scientific">Platanthera zijinensis</name>
    <dbReference type="NCBI Taxonomy" id="2320716"/>
    <lineage>
        <taxon>Eukaryota</taxon>
        <taxon>Viridiplantae</taxon>
        <taxon>Streptophyta</taxon>
        <taxon>Embryophyta</taxon>
        <taxon>Tracheophyta</taxon>
        <taxon>Spermatophyta</taxon>
        <taxon>Magnoliopsida</taxon>
        <taxon>Liliopsida</taxon>
        <taxon>Asparagales</taxon>
        <taxon>Orchidaceae</taxon>
        <taxon>Orchidoideae</taxon>
        <taxon>Orchideae</taxon>
        <taxon>Orchidinae</taxon>
        <taxon>Platanthera</taxon>
    </lineage>
</organism>
<name>A0AAP0G724_9ASPA</name>
<keyword evidence="4" id="KW-1185">Reference proteome</keyword>
<dbReference type="EMBL" id="JBBWWQ010000008">
    <property type="protein sequence ID" value="KAK8941417.1"/>
    <property type="molecule type" value="Genomic_DNA"/>
</dbReference>
<proteinExistence type="predicted"/>
<feature type="region of interest" description="Disordered" evidence="1">
    <location>
        <begin position="124"/>
        <end position="158"/>
    </location>
</feature>
<feature type="compositionally biased region" description="Pro residues" evidence="1">
    <location>
        <begin position="125"/>
        <end position="139"/>
    </location>
</feature>
<comment type="caution">
    <text evidence="3">The sequence shown here is derived from an EMBL/GenBank/DDBJ whole genome shotgun (WGS) entry which is preliminary data.</text>
</comment>
<dbReference type="AlphaFoldDB" id="A0AAP0G724"/>
<reference evidence="3 4" key="1">
    <citation type="journal article" date="2022" name="Nat. Plants">
        <title>Genomes of leafy and leafless Platanthera orchids illuminate the evolution of mycoheterotrophy.</title>
        <authorList>
            <person name="Li M.H."/>
            <person name="Liu K.W."/>
            <person name="Li Z."/>
            <person name="Lu H.C."/>
            <person name="Ye Q.L."/>
            <person name="Zhang D."/>
            <person name="Wang J.Y."/>
            <person name="Li Y.F."/>
            <person name="Zhong Z.M."/>
            <person name="Liu X."/>
            <person name="Yu X."/>
            <person name="Liu D.K."/>
            <person name="Tu X.D."/>
            <person name="Liu B."/>
            <person name="Hao Y."/>
            <person name="Liao X.Y."/>
            <person name="Jiang Y.T."/>
            <person name="Sun W.H."/>
            <person name="Chen J."/>
            <person name="Chen Y.Q."/>
            <person name="Ai Y."/>
            <person name="Zhai J.W."/>
            <person name="Wu S.S."/>
            <person name="Zhou Z."/>
            <person name="Hsiao Y.Y."/>
            <person name="Wu W.L."/>
            <person name="Chen Y.Y."/>
            <person name="Lin Y.F."/>
            <person name="Hsu J.L."/>
            <person name="Li C.Y."/>
            <person name="Wang Z.W."/>
            <person name="Zhao X."/>
            <person name="Zhong W.Y."/>
            <person name="Ma X.K."/>
            <person name="Ma L."/>
            <person name="Huang J."/>
            <person name="Chen G.Z."/>
            <person name="Huang M.Z."/>
            <person name="Huang L."/>
            <person name="Peng D.H."/>
            <person name="Luo Y.B."/>
            <person name="Zou S.Q."/>
            <person name="Chen S.P."/>
            <person name="Lan S."/>
            <person name="Tsai W.C."/>
            <person name="Van de Peer Y."/>
            <person name="Liu Z.J."/>
        </authorList>
    </citation>
    <scope>NUCLEOTIDE SEQUENCE [LARGE SCALE GENOMIC DNA]</scope>
    <source>
        <strain evidence="3">Lor287</strain>
    </source>
</reference>
<evidence type="ECO:0000313" key="3">
    <source>
        <dbReference type="EMBL" id="KAK8941417.1"/>
    </source>
</evidence>
<protein>
    <recommendedName>
        <fullName evidence="2">DEK-C domain-containing protein</fullName>
    </recommendedName>
</protein>
<gene>
    <name evidence="3" type="ORF">KSP39_PZI010572</name>
</gene>
<evidence type="ECO:0000313" key="4">
    <source>
        <dbReference type="Proteomes" id="UP001418222"/>
    </source>
</evidence>
<feature type="domain" description="DEK-C" evidence="2">
    <location>
        <begin position="1"/>
        <end position="57"/>
    </location>
</feature>
<sequence>MVSDQALASCVESLLRQGGPAALTSVNGVVRQLEAKLGMDLSHKAAFIHDQIDILLGPRFPLLPPASAAGTHHFSQIPTAASQFTHLVRHQHDQPPCFTAQMSQAAAEAASTAAHQQHINRHEYLPPPVMTPAPTPPATLAPVLSPSPKGSLPAAAKR</sequence>
<dbReference type="Proteomes" id="UP001418222">
    <property type="component" value="Unassembled WGS sequence"/>
</dbReference>
<accession>A0AAP0G724</accession>
<evidence type="ECO:0000256" key="1">
    <source>
        <dbReference type="SAM" id="MobiDB-lite"/>
    </source>
</evidence>
<dbReference type="InterPro" id="IPR014876">
    <property type="entry name" value="DEK_C"/>
</dbReference>
<dbReference type="Pfam" id="PF08766">
    <property type="entry name" value="DEK_C"/>
    <property type="match status" value="1"/>
</dbReference>
<evidence type="ECO:0000259" key="2">
    <source>
        <dbReference type="PROSITE" id="PS51998"/>
    </source>
</evidence>